<evidence type="ECO:0000313" key="7">
    <source>
        <dbReference type="Proteomes" id="UP000240883"/>
    </source>
</evidence>
<dbReference type="Pfam" id="PF02353">
    <property type="entry name" value="CMAS"/>
    <property type="match status" value="1"/>
</dbReference>
<dbReference type="InterPro" id="IPR029063">
    <property type="entry name" value="SAM-dependent_MTases_sf"/>
</dbReference>
<dbReference type="SUPFAM" id="SSF53335">
    <property type="entry name" value="S-adenosyl-L-methionine-dependent methyltransferases"/>
    <property type="match status" value="1"/>
</dbReference>
<dbReference type="Gene3D" id="3.40.50.150">
    <property type="entry name" value="Vaccinia Virus protein VP39"/>
    <property type="match status" value="1"/>
</dbReference>
<evidence type="ECO:0000313" key="6">
    <source>
        <dbReference type="EMBL" id="PSN62315.1"/>
    </source>
</evidence>
<dbReference type="CDD" id="cd02440">
    <property type="entry name" value="AdoMet_MTases"/>
    <property type="match status" value="1"/>
</dbReference>
<evidence type="ECO:0000256" key="2">
    <source>
        <dbReference type="ARBA" id="ARBA00022603"/>
    </source>
</evidence>
<dbReference type="GO" id="GO:0032259">
    <property type="term" value="P:methylation"/>
    <property type="evidence" value="ECO:0007669"/>
    <property type="project" value="UniProtKB-KW"/>
</dbReference>
<name>A0A2T2NA41_CORCC</name>
<organism evidence="6 7">
    <name type="scientific">Corynespora cassiicola Philippines</name>
    <dbReference type="NCBI Taxonomy" id="1448308"/>
    <lineage>
        <taxon>Eukaryota</taxon>
        <taxon>Fungi</taxon>
        <taxon>Dikarya</taxon>
        <taxon>Ascomycota</taxon>
        <taxon>Pezizomycotina</taxon>
        <taxon>Dothideomycetes</taxon>
        <taxon>Pleosporomycetidae</taxon>
        <taxon>Pleosporales</taxon>
        <taxon>Corynesporascaceae</taxon>
        <taxon>Corynespora</taxon>
    </lineage>
</organism>
<keyword evidence="4" id="KW-0949">S-adenosyl-L-methionine</keyword>
<dbReference type="PIRSF" id="PIRSF003085">
    <property type="entry name" value="CMAS"/>
    <property type="match status" value="1"/>
</dbReference>
<keyword evidence="3" id="KW-0808">Transferase</keyword>
<evidence type="ECO:0000256" key="5">
    <source>
        <dbReference type="ARBA" id="ARBA00023098"/>
    </source>
</evidence>
<dbReference type="GO" id="GO:0008610">
    <property type="term" value="P:lipid biosynthetic process"/>
    <property type="evidence" value="ECO:0007669"/>
    <property type="project" value="InterPro"/>
</dbReference>
<dbReference type="GO" id="GO:0008168">
    <property type="term" value="F:methyltransferase activity"/>
    <property type="evidence" value="ECO:0007669"/>
    <property type="project" value="UniProtKB-KW"/>
</dbReference>
<dbReference type="PANTHER" id="PTHR43667:SF2">
    <property type="entry name" value="FATTY ACID C-METHYL TRANSFERASE"/>
    <property type="match status" value="1"/>
</dbReference>
<evidence type="ECO:0000256" key="4">
    <source>
        <dbReference type="ARBA" id="ARBA00022691"/>
    </source>
</evidence>
<sequence>MAILTPITGPASSILSTLTSQAWEPLVSLCRGGTVSQLQNIQLGKLVIYETSSSKASQVFGEEKEGYPLAVLHVQDEKFWVRLALFADMGFSESYMLGEVTSPDLTRFFELFILNREFLNNGSNFTAAVSSGLAGLVRRSNNLHNARLNISAHYDISNEMFAAFLSPDMTYSCPIWLPKSNPQSELETLEEAQMRKLDRFIDNNHIKSTDHVLEIGTGWGSLAMRAVQRTGCRVTSVTLSIEQKELAEQRIRDAGLEDKITVLLCDYRNLQVPETGPYDKIVSIEMLEAVGREYLETYFKCIDKLLKKDGGIACFQCITMPEARYEAYAKSDDFIRRYIFPGGHLPTVTQLVNSITNGSNGSLVVDNIENIGPHYAKALRLWRDAFLGNWDAGIKKQLMMEKTDMDAEGAEVFKRKWDYYFRYSEAGFATKTLGDVIITVGREGAIQMMEEVPL</sequence>
<evidence type="ECO:0000256" key="1">
    <source>
        <dbReference type="ARBA" id="ARBA00010815"/>
    </source>
</evidence>
<keyword evidence="5" id="KW-0443">Lipid metabolism</keyword>
<dbReference type="AlphaFoldDB" id="A0A2T2NA41"/>
<reference evidence="6 7" key="1">
    <citation type="journal article" date="2018" name="Front. Microbiol.">
        <title>Genome-Wide Analysis of Corynespora cassiicola Leaf Fall Disease Putative Effectors.</title>
        <authorList>
            <person name="Lopez D."/>
            <person name="Ribeiro S."/>
            <person name="Label P."/>
            <person name="Fumanal B."/>
            <person name="Venisse J.S."/>
            <person name="Kohler A."/>
            <person name="de Oliveira R.R."/>
            <person name="Labutti K."/>
            <person name="Lipzen A."/>
            <person name="Lail K."/>
            <person name="Bauer D."/>
            <person name="Ohm R.A."/>
            <person name="Barry K.W."/>
            <person name="Spatafora J."/>
            <person name="Grigoriev I.V."/>
            <person name="Martin F.M."/>
            <person name="Pujade-Renaud V."/>
        </authorList>
    </citation>
    <scope>NUCLEOTIDE SEQUENCE [LARGE SCALE GENOMIC DNA]</scope>
    <source>
        <strain evidence="6 7">Philippines</strain>
    </source>
</reference>
<keyword evidence="2" id="KW-0489">Methyltransferase</keyword>
<dbReference type="OrthoDB" id="8300214at2759"/>
<dbReference type="EMBL" id="KZ678142">
    <property type="protein sequence ID" value="PSN62315.1"/>
    <property type="molecule type" value="Genomic_DNA"/>
</dbReference>
<dbReference type="STRING" id="1448308.A0A2T2NA41"/>
<accession>A0A2T2NA41</accession>
<comment type="similarity">
    <text evidence="1">Belongs to the CFA/CMAS family.</text>
</comment>
<proteinExistence type="inferred from homology"/>
<dbReference type="InterPro" id="IPR050723">
    <property type="entry name" value="CFA/CMAS"/>
</dbReference>
<evidence type="ECO:0000256" key="3">
    <source>
        <dbReference type="ARBA" id="ARBA00022679"/>
    </source>
</evidence>
<protein>
    <submittedName>
        <fullName evidence="6">Cyclopropane-fatty-acyl-phospholipid synthase</fullName>
    </submittedName>
</protein>
<keyword evidence="7" id="KW-1185">Reference proteome</keyword>
<gene>
    <name evidence="6" type="ORF">BS50DRAFT_624995</name>
</gene>
<dbReference type="PANTHER" id="PTHR43667">
    <property type="entry name" value="CYCLOPROPANE-FATTY-ACYL-PHOSPHOLIPID SYNTHASE"/>
    <property type="match status" value="1"/>
</dbReference>
<dbReference type="Proteomes" id="UP000240883">
    <property type="component" value="Unassembled WGS sequence"/>
</dbReference>
<dbReference type="InterPro" id="IPR003333">
    <property type="entry name" value="CMAS"/>
</dbReference>